<comment type="caution">
    <text evidence="2">The sequence shown here is derived from an EMBL/GenBank/DDBJ whole genome shotgun (WGS) entry which is preliminary data.</text>
</comment>
<evidence type="ECO:0000256" key="1">
    <source>
        <dbReference type="SAM" id="MobiDB-lite"/>
    </source>
</evidence>
<name>A0A9Q3W4K6_9GAMM</name>
<proteinExistence type="predicted"/>
<dbReference type="RefSeq" id="WP_233925671.1">
    <property type="nucleotide sequence ID" value="NZ_JAJVKT010000007.1"/>
</dbReference>
<organism evidence="2 3">
    <name type="scientific">Alloalcanivorax xenomutans</name>
    <dbReference type="NCBI Taxonomy" id="1094342"/>
    <lineage>
        <taxon>Bacteria</taxon>
        <taxon>Pseudomonadati</taxon>
        <taxon>Pseudomonadota</taxon>
        <taxon>Gammaproteobacteria</taxon>
        <taxon>Oceanospirillales</taxon>
        <taxon>Alcanivoracaceae</taxon>
        <taxon>Alloalcanivorax</taxon>
    </lineage>
</organism>
<accession>A0A9Q3W4K6</accession>
<sequence>MADDYIARKQGGWKVVSLAPDVCKTPMGSSTPPVPYPVTAELAQSGKTAATVRANGHELVLFDASLVSKTLGDAAGSAKGVKSGTVGAASWPKGRSSSVFVQGKPIVRHDDEFWMNGSHGGNWTIAELLKVLCPKDKDVVDDLAKTDVYIADDIYYDDLIYDGSEWIVDRFPGGGSWGGDSLLMLATGSAQAAATTAYHELIHKHQDPSMSWQAMEEDAYYRTEAWAIERGMPAPNIDGFEFRTTNADGALVPNRDDIERFVQETYPIPADPNAAFPVGVNASGDVQLSDGTTRPPERGDRIAGQEETARKRKVPRSVWKCPGESDTPPEEG</sequence>
<feature type="region of interest" description="Disordered" evidence="1">
    <location>
        <begin position="280"/>
        <end position="332"/>
    </location>
</feature>
<dbReference type="EMBL" id="JAJVKT010000007">
    <property type="protein sequence ID" value="MCE7508444.1"/>
    <property type="molecule type" value="Genomic_DNA"/>
</dbReference>
<keyword evidence="3" id="KW-1185">Reference proteome</keyword>
<evidence type="ECO:0000313" key="2">
    <source>
        <dbReference type="EMBL" id="MCE7508444.1"/>
    </source>
</evidence>
<protein>
    <submittedName>
        <fullName evidence="2">DUF4150 domain-containing protein</fullName>
    </submittedName>
</protein>
<evidence type="ECO:0000313" key="3">
    <source>
        <dbReference type="Proteomes" id="UP001107961"/>
    </source>
</evidence>
<gene>
    <name evidence="2" type="ORF">LZG35_07315</name>
</gene>
<dbReference type="Pfam" id="PF13665">
    <property type="entry name" value="Tox-PAAR-like"/>
    <property type="match status" value="1"/>
</dbReference>
<dbReference type="AlphaFoldDB" id="A0A9Q3W4K6"/>
<dbReference type="Proteomes" id="UP001107961">
    <property type="component" value="Unassembled WGS sequence"/>
</dbReference>
<reference evidence="2" key="1">
    <citation type="submission" date="2022-01" db="EMBL/GenBank/DDBJ databases">
        <authorList>
            <person name="Karlyshev A.V."/>
            <person name="Jaspars M."/>
        </authorList>
    </citation>
    <scope>NUCLEOTIDE SEQUENCE</scope>
    <source>
        <strain evidence="2">AGSA3-2</strain>
    </source>
</reference>
<feature type="compositionally biased region" description="Basic and acidic residues" evidence="1">
    <location>
        <begin position="295"/>
        <end position="309"/>
    </location>
</feature>